<dbReference type="AlphaFoldDB" id="A0A4Y2M922"/>
<dbReference type="EMBL" id="BGPR01006937">
    <property type="protein sequence ID" value="GBN23034.1"/>
    <property type="molecule type" value="Genomic_DNA"/>
</dbReference>
<evidence type="ECO:0000313" key="3">
    <source>
        <dbReference type="Proteomes" id="UP000499080"/>
    </source>
</evidence>
<dbReference type="Proteomes" id="UP000499080">
    <property type="component" value="Unassembled WGS sequence"/>
</dbReference>
<comment type="caution">
    <text evidence="2">The sequence shown here is derived from an EMBL/GenBank/DDBJ whole genome shotgun (WGS) entry which is preliminary data.</text>
</comment>
<proteinExistence type="predicted"/>
<name>A0A4Y2M922_ARAVE</name>
<organism evidence="2 3">
    <name type="scientific">Araneus ventricosus</name>
    <name type="common">Orbweaver spider</name>
    <name type="synonym">Epeira ventricosa</name>
    <dbReference type="NCBI Taxonomy" id="182803"/>
    <lineage>
        <taxon>Eukaryota</taxon>
        <taxon>Metazoa</taxon>
        <taxon>Ecdysozoa</taxon>
        <taxon>Arthropoda</taxon>
        <taxon>Chelicerata</taxon>
        <taxon>Arachnida</taxon>
        <taxon>Araneae</taxon>
        <taxon>Araneomorphae</taxon>
        <taxon>Entelegynae</taxon>
        <taxon>Araneoidea</taxon>
        <taxon>Araneidae</taxon>
        <taxon>Araneus</taxon>
    </lineage>
</organism>
<keyword evidence="3" id="KW-1185">Reference proteome</keyword>
<accession>A0A4Y2M922</accession>
<keyword evidence="1" id="KW-1133">Transmembrane helix</keyword>
<gene>
    <name evidence="2" type="ORF">AVEN_5425_1</name>
</gene>
<feature type="transmembrane region" description="Helical" evidence="1">
    <location>
        <begin position="47"/>
        <end position="73"/>
    </location>
</feature>
<protein>
    <submittedName>
        <fullName evidence="2">Uncharacterized protein</fullName>
    </submittedName>
</protein>
<evidence type="ECO:0000256" key="1">
    <source>
        <dbReference type="SAM" id="Phobius"/>
    </source>
</evidence>
<reference evidence="2 3" key="1">
    <citation type="journal article" date="2019" name="Sci. Rep.">
        <title>Orb-weaving spider Araneus ventricosus genome elucidates the spidroin gene catalogue.</title>
        <authorList>
            <person name="Kono N."/>
            <person name="Nakamura H."/>
            <person name="Ohtoshi R."/>
            <person name="Moran D.A.P."/>
            <person name="Shinohara A."/>
            <person name="Yoshida Y."/>
            <person name="Fujiwara M."/>
            <person name="Mori M."/>
            <person name="Tomita M."/>
            <person name="Arakawa K."/>
        </authorList>
    </citation>
    <scope>NUCLEOTIDE SEQUENCE [LARGE SCALE GENOMIC DNA]</scope>
</reference>
<sequence length="125" mass="13594">MVENSVIPVLPWYPWTLNDSHCNSSNTDAEVLVSITGHGSIPPVGGFVTFCAVFVMLLGMSCHIDFVVFHLYFSTGLLKTLHPFGYSGSARVLNEKNPRKARKGKSVSASVSLVTPTWGTPRVRG</sequence>
<keyword evidence="1" id="KW-0812">Transmembrane</keyword>
<keyword evidence="1" id="KW-0472">Membrane</keyword>
<evidence type="ECO:0000313" key="2">
    <source>
        <dbReference type="EMBL" id="GBN23034.1"/>
    </source>
</evidence>